<dbReference type="Proteomes" id="UP000005045">
    <property type="component" value="Unassembled WGS sequence"/>
</dbReference>
<dbReference type="GO" id="GO:0003677">
    <property type="term" value="F:DNA binding"/>
    <property type="evidence" value="ECO:0007669"/>
    <property type="project" value="UniProtKB-KW"/>
</dbReference>
<evidence type="ECO:0000256" key="2">
    <source>
        <dbReference type="ARBA" id="ARBA00023125"/>
    </source>
</evidence>
<evidence type="ECO:0000256" key="1">
    <source>
        <dbReference type="ARBA" id="ARBA00023015"/>
    </source>
</evidence>
<dbReference type="InterPro" id="IPR008920">
    <property type="entry name" value="TF_FadR/GntR_C"/>
</dbReference>
<dbReference type="AlphaFoldDB" id="B1G6J6"/>
<dbReference type="Pfam" id="PF07729">
    <property type="entry name" value="FCD"/>
    <property type="match status" value="1"/>
</dbReference>
<dbReference type="SUPFAM" id="SSF48008">
    <property type="entry name" value="GntR ligand-binding domain-like"/>
    <property type="match status" value="1"/>
</dbReference>
<evidence type="ECO:0000313" key="6">
    <source>
        <dbReference type="Proteomes" id="UP000005045"/>
    </source>
</evidence>
<gene>
    <name evidence="5" type="ORF">BgramDRAFT_4925</name>
</gene>
<name>B1G6J6_PARG4</name>
<keyword evidence="2" id="KW-0238">DNA-binding</keyword>
<evidence type="ECO:0000259" key="4">
    <source>
        <dbReference type="Pfam" id="PF07729"/>
    </source>
</evidence>
<dbReference type="Gene3D" id="1.20.120.530">
    <property type="entry name" value="GntR ligand-binding domain-like"/>
    <property type="match status" value="1"/>
</dbReference>
<organism evidence="5 6">
    <name type="scientific">Paraburkholderia graminis (strain ATCC 700544 / DSM 17151 / LMG 18924 / NCIMB 13744 / C4D1M)</name>
    <dbReference type="NCBI Taxonomy" id="396598"/>
    <lineage>
        <taxon>Bacteria</taxon>
        <taxon>Pseudomonadati</taxon>
        <taxon>Pseudomonadota</taxon>
        <taxon>Betaproteobacteria</taxon>
        <taxon>Burkholderiales</taxon>
        <taxon>Burkholderiaceae</taxon>
        <taxon>Paraburkholderia</taxon>
    </lineage>
</organism>
<dbReference type="InterPro" id="IPR011711">
    <property type="entry name" value="GntR_C"/>
</dbReference>
<keyword evidence="3" id="KW-0804">Transcription</keyword>
<evidence type="ECO:0000313" key="5">
    <source>
        <dbReference type="EMBL" id="EDT08243.1"/>
    </source>
</evidence>
<keyword evidence="6" id="KW-1185">Reference proteome</keyword>
<reference evidence="5 6" key="1">
    <citation type="submission" date="2008-03" db="EMBL/GenBank/DDBJ databases">
        <title>Sequencing of the draft genome and assembly of Burkholderia graminis C4D1M.</title>
        <authorList>
            <consortium name="US DOE Joint Genome Institute (JGI-PGF)"/>
            <person name="Copeland A."/>
            <person name="Lucas S."/>
            <person name="Lapidus A."/>
            <person name="Glavina del Rio T."/>
            <person name="Dalin E."/>
            <person name="Tice H."/>
            <person name="Bruce D."/>
            <person name="Goodwin L."/>
            <person name="Pitluck S."/>
            <person name="Larimer F."/>
            <person name="Land M.L."/>
            <person name="Hauser L."/>
            <person name="Tiedje J."/>
            <person name="Richardson P."/>
        </authorList>
    </citation>
    <scope>NUCLEOTIDE SEQUENCE [LARGE SCALE GENOMIC DNA]</scope>
    <source>
        <strain evidence="6">ATCC 700544 / DSM 17151 / LMG 18924 / NCIMB 13744 / C4D1M</strain>
    </source>
</reference>
<keyword evidence="1" id="KW-0805">Transcription regulation</keyword>
<accession>B1G6J6</accession>
<dbReference type="EMBL" id="ABLD01000019">
    <property type="protein sequence ID" value="EDT08243.1"/>
    <property type="molecule type" value="Genomic_DNA"/>
</dbReference>
<evidence type="ECO:0000256" key="3">
    <source>
        <dbReference type="ARBA" id="ARBA00023163"/>
    </source>
</evidence>
<sequence>MSRRSRAICAPCSRVNMAFHRAFFALSGNQVLVDAIHEYERRTHAIRSVSIVFPQYLQKARAEHHQMIDALLRSDREHLIQLCREHLVPSRDAYLDAHHQRSLAAAAYGSTASNGDIE</sequence>
<proteinExistence type="predicted"/>
<comment type="caution">
    <text evidence="5">The sequence shown here is derived from an EMBL/GenBank/DDBJ whole genome shotgun (WGS) entry which is preliminary data.</text>
</comment>
<feature type="domain" description="GntR C-terminal" evidence="4">
    <location>
        <begin position="13"/>
        <end position="87"/>
    </location>
</feature>
<protein>
    <recommendedName>
        <fullName evidence="4">GntR C-terminal domain-containing protein</fullName>
    </recommendedName>
</protein>